<name>A0A100HN88_9DEIO</name>
<evidence type="ECO:0000313" key="2">
    <source>
        <dbReference type="EMBL" id="GAQ23848.1"/>
    </source>
</evidence>
<evidence type="ECO:0000256" key="1">
    <source>
        <dbReference type="SAM" id="MobiDB-lite"/>
    </source>
</evidence>
<evidence type="ECO:0000313" key="3">
    <source>
        <dbReference type="Proteomes" id="UP000056209"/>
    </source>
</evidence>
<feature type="region of interest" description="Disordered" evidence="1">
    <location>
        <begin position="17"/>
        <end position="49"/>
    </location>
</feature>
<dbReference type="EMBL" id="BCMS01000005">
    <property type="protein sequence ID" value="GAQ23848.1"/>
    <property type="molecule type" value="Genomic_DNA"/>
</dbReference>
<keyword evidence="3" id="KW-1185">Reference proteome</keyword>
<reference evidence="3" key="1">
    <citation type="submission" date="2015-11" db="EMBL/GenBank/DDBJ databases">
        <title>Draft Genome Sequence of the Radioresistant Bacterium Deinococcus grandis, Isolated from Freshwater Fish in Japan.</title>
        <authorList>
            <person name="Satoh K."/>
            <person name="Onodera T."/>
            <person name="Omoso K."/>
            <person name="Takeda-Yano K."/>
            <person name="Katayama T."/>
            <person name="Oono Y."/>
            <person name="Narumi I."/>
        </authorList>
    </citation>
    <scope>NUCLEOTIDE SEQUENCE [LARGE SCALE GENOMIC DNA]</scope>
    <source>
        <strain evidence="3">ATCC 43672</strain>
    </source>
</reference>
<gene>
    <name evidence="2" type="ORF">DEIGR_330106</name>
</gene>
<sequence>MNPHDIANAELIELLKDSLDTQAMSPVEAEGQEKPEELDAAPKNEPVTS</sequence>
<dbReference type="AlphaFoldDB" id="A0A100HN88"/>
<dbReference type="Proteomes" id="UP000056209">
    <property type="component" value="Unassembled WGS sequence"/>
</dbReference>
<dbReference type="RefSeq" id="WP_160329974.1">
    <property type="nucleotide sequence ID" value="NZ_BCMS01000005.1"/>
</dbReference>
<organism evidence="2 3">
    <name type="scientific">Deinococcus grandis</name>
    <dbReference type="NCBI Taxonomy" id="57498"/>
    <lineage>
        <taxon>Bacteria</taxon>
        <taxon>Thermotogati</taxon>
        <taxon>Deinococcota</taxon>
        <taxon>Deinococci</taxon>
        <taxon>Deinococcales</taxon>
        <taxon>Deinococcaceae</taxon>
        <taxon>Deinococcus</taxon>
    </lineage>
</organism>
<accession>A0A100HN88</accession>
<feature type="compositionally biased region" description="Basic and acidic residues" evidence="1">
    <location>
        <begin position="31"/>
        <end position="42"/>
    </location>
</feature>
<protein>
    <submittedName>
        <fullName evidence="2">Uncharacterized protein</fullName>
    </submittedName>
</protein>
<comment type="caution">
    <text evidence="2">The sequence shown here is derived from an EMBL/GenBank/DDBJ whole genome shotgun (WGS) entry which is preliminary data.</text>
</comment>
<proteinExistence type="predicted"/>